<name>S8BZB2_9LAMI</name>
<dbReference type="EMBL" id="AUSU01008091">
    <property type="protein sequence ID" value="EPS59769.1"/>
    <property type="molecule type" value="Genomic_DNA"/>
</dbReference>
<organism evidence="2 3">
    <name type="scientific">Genlisea aurea</name>
    <dbReference type="NCBI Taxonomy" id="192259"/>
    <lineage>
        <taxon>Eukaryota</taxon>
        <taxon>Viridiplantae</taxon>
        <taxon>Streptophyta</taxon>
        <taxon>Embryophyta</taxon>
        <taxon>Tracheophyta</taxon>
        <taxon>Spermatophyta</taxon>
        <taxon>Magnoliopsida</taxon>
        <taxon>eudicotyledons</taxon>
        <taxon>Gunneridae</taxon>
        <taxon>Pentapetalae</taxon>
        <taxon>asterids</taxon>
        <taxon>lamiids</taxon>
        <taxon>Lamiales</taxon>
        <taxon>Lentibulariaceae</taxon>
        <taxon>Genlisea</taxon>
    </lineage>
</organism>
<evidence type="ECO:0000256" key="1">
    <source>
        <dbReference type="SAM" id="MobiDB-lite"/>
    </source>
</evidence>
<accession>S8BZB2</accession>
<keyword evidence="3" id="KW-1185">Reference proteome</keyword>
<feature type="region of interest" description="Disordered" evidence="1">
    <location>
        <begin position="1"/>
        <end position="21"/>
    </location>
</feature>
<evidence type="ECO:0008006" key="4">
    <source>
        <dbReference type="Google" id="ProtNLM"/>
    </source>
</evidence>
<feature type="compositionally biased region" description="Basic and acidic residues" evidence="1">
    <location>
        <begin position="10"/>
        <end position="21"/>
    </location>
</feature>
<feature type="non-terminal residue" evidence="2">
    <location>
        <position position="1"/>
    </location>
</feature>
<dbReference type="OrthoDB" id="417037at2759"/>
<protein>
    <recommendedName>
        <fullName evidence="4">Sugar phosphate transporter domain-containing protein</fullName>
    </recommendedName>
</protein>
<dbReference type="AlphaFoldDB" id="S8BZB2"/>
<proteinExistence type="predicted"/>
<evidence type="ECO:0000313" key="2">
    <source>
        <dbReference type="EMBL" id="EPS59769.1"/>
    </source>
</evidence>
<evidence type="ECO:0000313" key="3">
    <source>
        <dbReference type="Proteomes" id="UP000015453"/>
    </source>
</evidence>
<reference evidence="2 3" key="1">
    <citation type="journal article" date="2013" name="BMC Genomics">
        <title>The miniature genome of a carnivorous plant Genlisea aurea contains a low number of genes and short non-coding sequences.</title>
        <authorList>
            <person name="Leushkin E.V."/>
            <person name="Sutormin R.A."/>
            <person name="Nabieva E.R."/>
            <person name="Penin A.A."/>
            <person name="Kondrashov A.S."/>
            <person name="Logacheva M.D."/>
        </authorList>
    </citation>
    <scope>NUCLEOTIDE SEQUENCE [LARGE SCALE GENOMIC DNA]</scope>
</reference>
<feature type="non-terminal residue" evidence="2">
    <location>
        <position position="70"/>
    </location>
</feature>
<comment type="caution">
    <text evidence="2">The sequence shown here is derived from an EMBL/GenBank/DDBJ whole genome shotgun (WGS) entry which is preliminary data.</text>
</comment>
<dbReference type="Proteomes" id="UP000015453">
    <property type="component" value="Unassembled WGS sequence"/>
</dbReference>
<sequence>NNEGMDIEDGSSKRQKEKEVSRNKQVITLANQAFVSGFMYCVASNSMILVNKYVLSSYNFNAPISLMLYQ</sequence>
<gene>
    <name evidence="2" type="ORF">M569_15035</name>
</gene>